<accession>A0ABW5V9R8</accession>
<protein>
    <submittedName>
        <fullName evidence="1">Uncharacterized protein</fullName>
    </submittedName>
</protein>
<reference evidence="2" key="1">
    <citation type="journal article" date="2019" name="Int. J. Syst. Evol. Microbiol.">
        <title>The Global Catalogue of Microorganisms (GCM) 10K type strain sequencing project: providing services to taxonomists for standard genome sequencing and annotation.</title>
        <authorList>
            <consortium name="The Broad Institute Genomics Platform"/>
            <consortium name="The Broad Institute Genome Sequencing Center for Infectious Disease"/>
            <person name="Wu L."/>
            <person name="Ma J."/>
        </authorList>
    </citation>
    <scope>NUCLEOTIDE SEQUENCE [LARGE SCALE GENOMIC DNA]</scope>
    <source>
        <strain evidence="2">TISTR 1535</strain>
    </source>
</reference>
<sequence>MMDPKERLKTAGISMASDLKLQTFGRDKESDKTVADMKTVQAIISDWNAMSKKSANLTIEQYGLPNEATPSRLVWYNNGPWKRTIIYRDEIPHDFPQPHTDVIENVIDYRVPPEMFSEVAKFDGSVIVERTAGEVSSRCDMEAANIVALNFMHDIVTGKLNAEKAREDLSEINTSYLMNKSAPYAEALQFSVAAEDTNDTDHVTVEDEIIKQGIEKVNDVMKGDKDRRGDDT</sequence>
<dbReference type="Proteomes" id="UP001597502">
    <property type="component" value="Unassembled WGS sequence"/>
</dbReference>
<evidence type="ECO:0000313" key="1">
    <source>
        <dbReference type="EMBL" id="MFD2761604.1"/>
    </source>
</evidence>
<keyword evidence="2" id="KW-1185">Reference proteome</keyword>
<dbReference type="RefSeq" id="WP_382394268.1">
    <property type="nucleotide sequence ID" value="NZ_JBHUNA010000024.1"/>
</dbReference>
<organism evidence="1 2">
    <name type="scientific">Lentibacillus juripiscarius</name>
    <dbReference type="NCBI Taxonomy" id="257446"/>
    <lineage>
        <taxon>Bacteria</taxon>
        <taxon>Bacillati</taxon>
        <taxon>Bacillota</taxon>
        <taxon>Bacilli</taxon>
        <taxon>Bacillales</taxon>
        <taxon>Bacillaceae</taxon>
        <taxon>Lentibacillus</taxon>
    </lineage>
</organism>
<dbReference type="EMBL" id="JBHUNA010000024">
    <property type="protein sequence ID" value="MFD2761604.1"/>
    <property type="molecule type" value="Genomic_DNA"/>
</dbReference>
<name>A0ABW5V9R8_9BACI</name>
<gene>
    <name evidence="1" type="ORF">ACFSUO_11640</name>
</gene>
<proteinExistence type="predicted"/>
<comment type="caution">
    <text evidence="1">The sequence shown here is derived from an EMBL/GenBank/DDBJ whole genome shotgun (WGS) entry which is preliminary data.</text>
</comment>
<evidence type="ECO:0000313" key="2">
    <source>
        <dbReference type="Proteomes" id="UP001597502"/>
    </source>
</evidence>